<dbReference type="HOGENOM" id="CLU_1100001_0_0_1"/>
<dbReference type="STRING" id="4529.A0A0E0R4G5"/>
<dbReference type="PANTHER" id="PTHR31415">
    <property type="entry name" value="OS05G0367900 PROTEIN"/>
    <property type="match status" value="1"/>
</dbReference>
<feature type="compositionally biased region" description="Low complexity" evidence="5">
    <location>
        <begin position="158"/>
        <end position="211"/>
    </location>
</feature>
<dbReference type="PANTHER" id="PTHR31415:SF166">
    <property type="entry name" value="LATE EMBRYOGENESIS ABUNDANT (LEA) HYDROXYPROLINE-RICH GLYCOPROTEIN FAMILY"/>
    <property type="match status" value="1"/>
</dbReference>
<evidence type="ECO:0000313" key="9">
    <source>
        <dbReference type="Proteomes" id="UP000008022"/>
    </source>
</evidence>
<evidence type="ECO:0000256" key="5">
    <source>
        <dbReference type="SAM" id="MobiDB-lite"/>
    </source>
</evidence>
<evidence type="ECO:0000256" key="1">
    <source>
        <dbReference type="ARBA" id="ARBA00004167"/>
    </source>
</evidence>
<feature type="domain" description="Late embryogenesis abundant protein LEA-2 subgroup" evidence="7">
    <location>
        <begin position="77"/>
        <end position="122"/>
    </location>
</feature>
<dbReference type="GO" id="GO:0009506">
    <property type="term" value="C:plasmodesma"/>
    <property type="evidence" value="ECO:0007669"/>
    <property type="project" value="TreeGrafter"/>
</dbReference>
<evidence type="ECO:0000256" key="3">
    <source>
        <dbReference type="ARBA" id="ARBA00022989"/>
    </source>
</evidence>
<sequence>MGKDCGNHGDDDIRQACRRLLTILFGLALIVAIIALIVYLVLRPTHPRFFLQDATLRQLDLSNSSTSGVLSTALQVTVASRNPNDRVGVYYDRLDVYASYKYQQITLAASLPPVYQGHGDVDVWSPVLSGPDVPFAPYLGDALAKDVAAELPHPPGPRSTAASGGRSAAGSPATTTSSSPARPSSSPPAATATPAPMASSSRPPPTAASRSSCLVFSGSGDGEVCINVGNYCSVEVGGIEVNLAWVNQSIFCV</sequence>
<dbReference type="GO" id="GO:0098542">
    <property type="term" value="P:defense response to other organism"/>
    <property type="evidence" value="ECO:0007669"/>
    <property type="project" value="InterPro"/>
</dbReference>
<keyword evidence="4 6" id="KW-0472">Membrane</keyword>
<evidence type="ECO:0000313" key="8">
    <source>
        <dbReference type="EnsemblPlants" id="ORUFI11G03610.1"/>
    </source>
</evidence>
<evidence type="ECO:0000256" key="2">
    <source>
        <dbReference type="ARBA" id="ARBA00022692"/>
    </source>
</evidence>
<dbReference type="EnsemblPlants" id="ORUFI11G03610.1">
    <property type="protein sequence ID" value="ORUFI11G03610.1"/>
    <property type="gene ID" value="ORUFI11G03610"/>
</dbReference>
<dbReference type="Gramene" id="ORUFI11G03610.1">
    <property type="protein sequence ID" value="ORUFI11G03610.1"/>
    <property type="gene ID" value="ORUFI11G03610"/>
</dbReference>
<proteinExistence type="predicted"/>
<dbReference type="eggNOG" id="ENOG502RXPH">
    <property type="taxonomic scope" value="Eukaryota"/>
</dbReference>
<keyword evidence="2 6" id="KW-0812">Transmembrane</keyword>
<protein>
    <recommendedName>
        <fullName evidence="7">Late embryogenesis abundant protein LEA-2 subgroup domain-containing protein</fullName>
    </recommendedName>
</protein>
<dbReference type="Pfam" id="PF03168">
    <property type="entry name" value="LEA_2"/>
    <property type="match status" value="1"/>
</dbReference>
<comment type="subcellular location">
    <subcellularLocation>
        <location evidence="1">Membrane</location>
        <topology evidence="1">Single-pass membrane protein</topology>
    </subcellularLocation>
</comment>
<dbReference type="Proteomes" id="UP000008022">
    <property type="component" value="Unassembled WGS sequence"/>
</dbReference>
<reference evidence="9" key="1">
    <citation type="submission" date="2013-06" db="EMBL/GenBank/DDBJ databases">
        <authorList>
            <person name="Zhao Q."/>
        </authorList>
    </citation>
    <scope>NUCLEOTIDE SEQUENCE</scope>
    <source>
        <strain evidence="9">cv. W1943</strain>
    </source>
</reference>
<name>A0A0E0R4G5_ORYRU</name>
<keyword evidence="9" id="KW-1185">Reference proteome</keyword>
<dbReference type="InterPro" id="IPR044839">
    <property type="entry name" value="NDR1-like"/>
</dbReference>
<evidence type="ECO:0000256" key="4">
    <source>
        <dbReference type="ARBA" id="ARBA00023136"/>
    </source>
</evidence>
<accession>A0A0E0R4G5</accession>
<reference evidence="8" key="2">
    <citation type="submission" date="2015-06" db="UniProtKB">
        <authorList>
            <consortium name="EnsemblPlants"/>
        </authorList>
    </citation>
    <scope>IDENTIFICATION</scope>
</reference>
<evidence type="ECO:0000259" key="7">
    <source>
        <dbReference type="Pfam" id="PF03168"/>
    </source>
</evidence>
<organism evidence="8 9">
    <name type="scientific">Oryza rufipogon</name>
    <name type="common">Brownbeard rice</name>
    <name type="synonym">Asian wild rice</name>
    <dbReference type="NCBI Taxonomy" id="4529"/>
    <lineage>
        <taxon>Eukaryota</taxon>
        <taxon>Viridiplantae</taxon>
        <taxon>Streptophyta</taxon>
        <taxon>Embryophyta</taxon>
        <taxon>Tracheophyta</taxon>
        <taxon>Spermatophyta</taxon>
        <taxon>Magnoliopsida</taxon>
        <taxon>Liliopsida</taxon>
        <taxon>Poales</taxon>
        <taxon>Poaceae</taxon>
        <taxon>BOP clade</taxon>
        <taxon>Oryzoideae</taxon>
        <taxon>Oryzeae</taxon>
        <taxon>Oryzinae</taxon>
        <taxon>Oryza</taxon>
    </lineage>
</organism>
<feature type="region of interest" description="Disordered" evidence="5">
    <location>
        <begin position="149"/>
        <end position="211"/>
    </location>
</feature>
<evidence type="ECO:0000256" key="6">
    <source>
        <dbReference type="SAM" id="Phobius"/>
    </source>
</evidence>
<dbReference type="InterPro" id="IPR004864">
    <property type="entry name" value="LEA_2"/>
</dbReference>
<feature type="transmembrane region" description="Helical" evidence="6">
    <location>
        <begin position="20"/>
        <end position="42"/>
    </location>
</feature>
<dbReference type="GO" id="GO:0005886">
    <property type="term" value="C:plasma membrane"/>
    <property type="evidence" value="ECO:0007669"/>
    <property type="project" value="TreeGrafter"/>
</dbReference>
<dbReference type="AlphaFoldDB" id="A0A0E0R4G5"/>
<keyword evidence="3 6" id="KW-1133">Transmembrane helix</keyword>